<evidence type="ECO:0000313" key="3">
    <source>
        <dbReference type="Proteomes" id="UP000593892"/>
    </source>
</evidence>
<dbReference type="Pfam" id="PF13744">
    <property type="entry name" value="HTH_37"/>
    <property type="match status" value="1"/>
</dbReference>
<name>A0A7S7SN94_PALFE</name>
<feature type="domain" description="HigA2-like helix-turn-helix" evidence="1">
    <location>
        <begin position="14"/>
        <end position="93"/>
    </location>
</feature>
<dbReference type="GO" id="GO:0003677">
    <property type="term" value="F:DNA binding"/>
    <property type="evidence" value="ECO:0007669"/>
    <property type="project" value="InterPro"/>
</dbReference>
<proteinExistence type="predicted"/>
<dbReference type="InterPro" id="IPR039554">
    <property type="entry name" value="HigA2-like_HTH"/>
</dbReference>
<evidence type="ECO:0000259" key="1">
    <source>
        <dbReference type="Pfam" id="PF13744"/>
    </source>
</evidence>
<reference evidence="2 3" key="1">
    <citation type="submission" date="2020-10" db="EMBL/GenBank/DDBJ databases">
        <title>Complete genome sequence of Paludibaculum fermentans P105T, a facultatively anaerobic acidobacterium capable of dissimilatory Fe(III) reduction.</title>
        <authorList>
            <person name="Dedysh S.N."/>
            <person name="Beletsky A.V."/>
            <person name="Kulichevskaya I.S."/>
            <person name="Mardanov A.V."/>
            <person name="Ravin N.V."/>
        </authorList>
    </citation>
    <scope>NUCLEOTIDE SEQUENCE [LARGE SCALE GENOMIC DNA]</scope>
    <source>
        <strain evidence="2 3">P105</strain>
    </source>
</reference>
<dbReference type="KEGG" id="pfer:IRI77_10300"/>
<dbReference type="AlphaFoldDB" id="A0A7S7SN94"/>
<dbReference type="RefSeq" id="WP_194451986.1">
    <property type="nucleotide sequence ID" value="NZ_CP063849.1"/>
</dbReference>
<sequence length="105" mass="11760">MKGELEIVRGSGNVFRDLGHANADVEQFKALLAAEIIKMLDKERLTVRKAHDRTGIAAADFSRIRNADLGRFTVDRLMSIINRLGSRVEVKIRVRRMEAAEPVSA</sequence>
<protein>
    <submittedName>
        <fullName evidence="2">XRE family transcriptional regulator</fullName>
    </submittedName>
</protein>
<dbReference type="Gene3D" id="1.10.260.40">
    <property type="entry name" value="lambda repressor-like DNA-binding domains"/>
    <property type="match status" value="1"/>
</dbReference>
<dbReference type="EMBL" id="CP063849">
    <property type="protein sequence ID" value="QOY90321.1"/>
    <property type="molecule type" value="Genomic_DNA"/>
</dbReference>
<evidence type="ECO:0000313" key="2">
    <source>
        <dbReference type="EMBL" id="QOY90321.1"/>
    </source>
</evidence>
<gene>
    <name evidence="2" type="ORF">IRI77_10300</name>
</gene>
<dbReference type="InterPro" id="IPR010982">
    <property type="entry name" value="Lambda_DNA-bd_dom_sf"/>
</dbReference>
<dbReference type="Proteomes" id="UP000593892">
    <property type="component" value="Chromosome"/>
</dbReference>
<organism evidence="2 3">
    <name type="scientific">Paludibaculum fermentans</name>
    <dbReference type="NCBI Taxonomy" id="1473598"/>
    <lineage>
        <taxon>Bacteria</taxon>
        <taxon>Pseudomonadati</taxon>
        <taxon>Acidobacteriota</taxon>
        <taxon>Terriglobia</taxon>
        <taxon>Bryobacterales</taxon>
        <taxon>Bryobacteraceae</taxon>
        <taxon>Paludibaculum</taxon>
    </lineage>
</organism>
<keyword evidence="3" id="KW-1185">Reference proteome</keyword>
<dbReference type="SUPFAM" id="SSF47413">
    <property type="entry name" value="lambda repressor-like DNA-binding domains"/>
    <property type="match status" value="1"/>
</dbReference>
<accession>A0A7S7SN94</accession>